<proteinExistence type="predicted"/>
<reference evidence="1" key="1">
    <citation type="submission" date="2022-07" db="EMBL/GenBank/DDBJ databases">
        <title>Genome Sequence of Physisporinus lineatus.</title>
        <authorList>
            <person name="Buettner E."/>
        </authorList>
    </citation>
    <scope>NUCLEOTIDE SEQUENCE</scope>
    <source>
        <strain evidence="1">VT162</strain>
    </source>
</reference>
<keyword evidence="2" id="KW-1185">Reference proteome</keyword>
<evidence type="ECO:0000313" key="1">
    <source>
        <dbReference type="EMBL" id="KAJ3481214.1"/>
    </source>
</evidence>
<accession>A0AAD5YBP3</accession>
<gene>
    <name evidence="1" type="ORF">NLI96_g7810</name>
</gene>
<evidence type="ECO:0000313" key="2">
    <source>
        <dbReference type="Proteomes" id="UP001212997"/>
    </source>
</evidence>
<name>A0AAD5YBP3_9APHY</name>
<dbReference type="EMBL" id="JANAWD010000333">
    <property type="protein sequence ID" value="KAJ3481214.1"/>
    <property type="molecule type" value="Genomic_DNA"/>
</dbReference>
<dbReference type="Proteomes" id="UP001212997">
    <property type="component" value="Unassembled WGS sequence"/>
</dbReference>
<sequence length="201" mass="21590">MADLTTTATGATNVGIGVKEMYDLLKPSASLARGTKELQSAIFLLRDEKFNIPSTVVLELWIKYESLNARGKLLRSNLDASWSTSREVIKKKICLPFKARSFAREANDLHNEVKISSADAASQNIGQQFGGIGTVAQGDLEGITGAPSPAQTSALVAPISLGVIASGSWPAPLSFRDIQRMDDLWAALEENPFADDKAVPE</sequence>
<protein>
    <submittedName>
        <fullName evidence="1">Uncharacterized protein</fullName>
    </submittedName>
</protein>
<comment type="caution">
    <text evidence="1">The sequence shown here is derived from an EMBL/GenBank/DDBJ whole genome shotgun (WGS) entry which is preliminary data.</text>
</comment>
<dbReference type="AlphaFoldDB" id="A0AAD5YBP3"/>
<organism evidence="1 2">
    <name type="scientific">Meripilus lineatus</name>
    <dbReference type="NCBI Taxonomy" id="2056292"/>
    <lineage>
        <taxon>Eukaryota</taxon>
        <taxon>Fungi</taxon>
        <taxon>Dikarya</taxon>
        <taxon>Basidiomycota</taxon>
        <taxon>Agaricomycotina</taxon>
        <taxon>Agaricomycetes</taxon>
        <taxon>Polyporales</taxon>
        <taxon>Meripilaceae</taxon>
        <taxon>Meripilus</taxon>
    </lineage>
</organism>